<protein>
    <submittedName>
        <fullName evidence="1">Uncharacterized protein</fullName>
    </submittedName>
</protein>
<comment type="caution">
    <text evidence="1">The sequence shown here is derived from an EMBL/GenBank/DDBJ whole genome shotgun (WGS) entry which is preliminary data.</text>
</comment>
<gene>
    <name evidence="1" type="ORF">DPMN_013280</name>
</gene>
<dbReference type="EMBL" id="JAIWYP010000001">
    <property type="protein sequence ID" value="KAH3889229.1"/>
    <property type="molecule type" value="Genomic_DNA"/>
</dbReference>
<accession>A0A9D4S1Q7</accession>
<proteinExistence type="predicted"/>
<reference evidence="1" key="1">
    <citation type="journal article" date="2019" name="bioRxiv">
        <title>The Genome of the Zebra Mussel, Dreissena polymorpha: A Resource for Invasive Species Research.</title>
        <authorList>
            <person name="McCartney M.A."/>
            <person name="Auch B."/>
            <person name="Kono T."/>
            <person name="Mallez S."/>
            <person name="Zhang Y."/>
            <person name="Obille A."/>
            <person name="Becker A."/>
            <person name="Abrahante J.E."/>
            <person name="Garbe J."/>
            <person name="Badalamenti J.P."/>
            <person name="Herman A."/>
            <person name="Mangelson H."/>
            <person name="Liachko I."/>
            <person name="Sullivan S."/>
            <person name="Sone E.D."/>
            <person name="Koren S."/>
            <person name="Silverstein K.A.T."/>
            <person name="Beckman K.B."/>
            <person name="Gohl D.M."/>
        </authorList>
    </citation>
    <scope>NUCLEOTIDE SEQUENCE</scope>
    <source>
        <strain evidence="1">Duluth1</strain>
        <tissue evidence="1">Whole animal</tissue>
    </source>
</reference>
<sequence>MDRQPHSQAFIKYDKGISYMEPAREKRWRRALEANAKLNMDTAGETRQEPRRLK</sequence>
<evidence type="ECO:0000313" key="1">
    <source>
        <dbReference type="EMBL" id="KAH3889229.1"/>
    </source>
</evidence>
<evidence type="ECO:0000313" key="2">
    <source>
        <dbReference type="Proteomes" id="UP000828390"/>
    </source>
</evidence>
<reference evidence="1" key="2">
    <citation type="submission" date="2020-11" db="EMBL/GenBank/DDBJ databases">
        <authorList>
            <person name="McCartney M.A."/>
            <person name="Auch B."/>
            <person name="Kono T."/>
            <person name="Mallez S."/>
            <person name="Becker A."/>
            <person name="Gohl D.M."/>
            <person name="Silverstein K.A.T."/>
            <person name="Koren S."/>
            <person name="Bechman K.B."/>
            <person name="Herman A."/>
            <person name="Abrahante J.E."/>
            <person name="Garbe J."/>
        </authorList>
    </citation>
    <scope>NUCLEOTIDE SEQUENCE</scope>
    <source>
        <strain evidence="1">Duluth1</strain>
        <tissue evidence="1">Whole animal</tissue>
    </source>
</reference>
<keyword evidence="2" id="KW-1185">Reference proteome</keyword>
<organism evidence="1 2">
    <name type="scientific">Dreissena polymorpha</name>
    <name type="common">Zebra mussel</name>
    <name type="synonym">Mytilus polymorpha</name>
    <dbReference type="NCBI Taxonomy" id="45954"/>
    <lineage>
        <taxon>Eukaryota</taxon>
        <taxon>Metazoa</taxon>
        <taxon>Spiralia</taxon>
        <taxon>Lophotrochozoa</taxon>
        <taxon>Mollusca</taxon>
        <taxon>Bivalvia</taxon>
        <taxon>Autobranchia</taxon>
        <taxon>Heteroconchia</taxon>
        <taxon>Euheterodonta</taxon>
        <taxon>Imparidentia</taxon>
        <taxon>Neoheterodontei</taxon>
        <taxon>Myida</taxon>
        <taxon>Dreissenoidea</taxon>
        <taxon>Dreissenidae</taxon>
        <taxon>Dreissena</taxon>
    </lineage>
</organism>
<dbReference type="Proteomes" id="UP000828390">
    <property type="component" value="Unassembled WGS sequence"/>
</dbReference>
<dbReference type="AlphaFoldDB" id="A0A9D4S1Q7"/>
<name>A0A9D4S1Q7_DREPO</name>